<comment type="subunit">
    <text evidence="4 11">Homodimer.</text>
</comment>
<dbReference type="OrthoDB" id="9813612at2"/>
<dbReference type="InterPro" id="IPR001917">
    <property type="entry name" value="Aminotrans_II_pyridoxalP_BS"/>
</dbReference>
<keyword evidence="6 11" id="KW-0028">Amino-acid biosynthesis</keyword>
<name>A0A1Q8QJ05_9FIRM</name>
<evidence type="ECO:0000256" key="9">
    <source>
        <dbReference type="ARBA" id="ARBA00023102"/>
    </source>
</evidence>
<dbReference type="RefSeq" id="WP_083642920.1">
    <property type="nucleotide sequence ID" value="NZ_MLBF01000059.1"/>
</dbReference>
<dbReference type="AlphaFoldDB" id="A0A1Q8QJ05"/>
<evidence type="ECO:0000256" key="1">
    <source>
        <dbReference type="ARBA" id="ARBA00001933"/>
    </source>
</evidence>
<dbReference type="GO" id="GO:0030170">
    <property type="term" value="F:pyridoxal phosphate binding"/>
    <property type="evidence" value="ECO:0007669"/>
    <property type="project" value="InterPro"/>
</dbReference>
<feature type="modified residue" description="N6-(pyridoxal phosphate)lysine" evidence="11">
    <location>
        <position position="230"/>
    </location>
</feature>
<evidence type="ECO:0000313" key="13">
    <source>
        <dbReference type="EMBL" id="OLN27320.1"/>
    </source>
</evidence>
<comment type="cofactor">
    <cofactor evidence="1 11">
        <name>pyridoxal 5'-phosphate</name>
        <dbReference type="ChEBI" id="CHEBI:597326"/>
    </cofactor>
</comment>
<gene>
    <name evidence="11" type="primary">hisC</name>
    <name evidence="13" type="ORF">DSOL_4591</name>
</gene>
<evidence type="ECO:0000256" key="8">
    <source>
        <dbReference type="ARBA" id="ARBA00022898"/>
    </source>
</evidence>
<dbReference type="InterPro" id="IPR015422">
    <property type="entry name" value="PyrdxlP-dep_Trfase_small"/>
</dbReference>
<comment type="similarity">
    <text evidence="3 11">Belongs to the class-II pyridoxal-phosphate-dependent aminotransferase family. Histidinol-phosphate aminotransferase subfamily.</text>
</comment>
<dbReference type="Gene3D" id="3.40.640.10">
    <property type="entry name" value="Type I PLP-dependent aspartate aminotransferase-like (Major domain)"/>
    <property type="match status" value="1"/>
</dbReference>
<dbReference type="SUPFAM" id="SSF53383">
    <property type="entry name" value="PLP-dependent transferases"/>
    <property type="match status" value="1"/>
</dbReference>
<dbReference type="InterPro" id="IPR015421">
    <property type="entry name" value="PyrdxlP-dep_Trfase_major"/>
</dbReference>
<evidence type="ECO:0000256" key="2">
    <source>
        <dbReference type="ARBA" id="ARBA00005011"/>
    </source>
</evidence>
<dbReference type="InterPro" id="IPR015424">
    <property type="entry name" value="PyrdxlP-dep_Trfase"/>
</dbReference>
<reference evidence="13 14" key="1">
    <citation type="submission" date="2016-09" db="EMBL/GenBank/DDBJ databases">
        <title>Complete genome of Desulfosporosinus sp. OL.</title>
        <authorList>
            <person name="Mardanov A."/>
            <person name="Beletsky A."/>
            <person name="Panova A."/>
            <person name="Karnachuk O."/>
            <person name="Ravin N."/>
        </authorList>
    </citation>
    <scope>NUCLEOTIDE SEQUENCE [LARGE SCALE GENOMIC DNA]</scope>
    <source>
        <strain evidence="13 14">OL</strain>
    </source>
</reference>
<evidence type="ECO:0000256" key="7">
    <source>
        <dbReference type="ARBA" id="ARBA00022679"/>
    </source>
</evidence>
<protein>
    <recommendedName>
        <fullName evidence="11">Histidinol-phosphate aminotransferase</fullName>
        <ecNumber evidence="11">2.6.1.9</ecNumber>
    </recommendedName>
    <alternativeName>
        <fullName evidence="11">Imidazole acetol-phosphate transaminase</fullName>
    </alternativeName>
</protein>
<evidence type="ECO:0000256" key="3">
    <source>
        <dbReference type="ARBA" id="ARBA00007970"/>
    </source>
</evidence>
<keyword evidence="8 11" id="KW-0663">Pyridoxal phosphate</keyword>
<feature type="domain" description="Aminotransferase class I/classII large" evidence="12">
    <location>
        <begin position="38"/>
        <end position="362"/>
    </location>
</feature>
<keyword evidence="5 11" id="KW-0032">Aminotransferase</keyword>
<keyword evidence="9 11" id="KW-0368">Histidine biosynthesis</keyword>
<dbReference type="PANTHER" id="PTHR43643:SF6">
    <property type="entry name" value="HISTIDINOL-PHOSPHATE AMINOTRANSFERASE"/>
    <property type="match status" value="1"/>
</dbReference>
<comment type="caution">
    <text evidence="13">The sequence shown here is derived from an EMBL/GenBank/DDBJ whole genome shotgun (WGS) entry which is preliminary data.</text>
</comment>
<sequence length="370" mass="40999">MNVNNIVRKVYPKLTPYKCELADLPVDEIKAVLGKETVYKLSFNESPLGPSPKVIQAMTDSLYDLNLYPSSAGDSIMKKIAEIEGISPEQVILSNGADEMIILIAQTFLEPEDEVIIPKLSFIQYLAATNLMGATPVFSEMKKDLSYDLEDILSRITSKTKAIFLCNPNNPTGTIIPKTALVKFLSNIPDHIMVVIDEAYQEYAVSPEFESGVRYINQHKFLFVVRTFSKAYSLAGARLGYGIGTMNVIDAINHVRPPFNVNAVVQAGALASLEDIEHIQEAKALNNQGKEMMYEVLESLGLPYLKSDTNFVYIDTKVDSSVIFQKLAEYGVIVRTLKGYGLDTSIRVSVGKHEEVLAFVNSLKKIITQA</sequence>
<organism evidence="13 14">
    <name type="scientific">Desulfosporosinus metallidurans</name>
    <dbReference type="NCBI Taxonomy" id="1888891"/>
    <lineage>
        <taxon>Bacteria</taxon>
        <taxon>Bacillati</taxon>
        <taxon>Bacillota</taxon>
        <taxon>Clostridia</taxon>
        <taxon>Eubacteriales</taxon>
        <taxon>Desulfitobacteriaceae</taxon>
        <taxon>Desulfosporosinus</taxon>
    </lineage>
</organism>
<evidence type="ECO:0000259" key="12">
    <source>
        <dbReference type="Pfam" id="PF00155"/>
    </source>
</evidence>
<dbReference type="PANTHER" id="PTHR43643">
    <property type="entry name" value="HISTIDINOL-PHOSPHATE AMINOTRANSFERASE 2"/>
    <property type="match status" value="1"/>
</dbReference>
<evidence type="ECO:0000256" key="11">
    <source>
        <dbReference type="HAMAP-Rule" id="MF_01023"/>
    </source>
</evidence>
<dbReference type="CDD" id="cd00609">
    <property type="entry name" value="AAT_like"/>
    <property type="match status" value="1"/>
</dbReference>
<keyword evidence="14" id="KW-1185">Reference proteome</keyword>
<dbReference type="HAMAP" id="MF_01023">
    <property type="entry name" value="HisC_aminotrans_2"/>
    <property type="match status" value="1"/>
</dbReference>
<dbReference type="InterPro" id="IPR004839">
    <property type="entry name" value="Aminotransferase_I/II_large"/>
</dbReference>
<dbReference type="STRING" id="1888891.DSOL_4591"/>
<evidence type="ECO:0000256" key="5">
    <source>
        <dbReference type="ARBA" id="ARBA00022576"/>
    </source>
</evidence>
<dbReference type="PROSITE" id="PS00599">
    <property type="entry name" value="AA_TRANSFER_CLASS_2"/>
    <property type="match status" value="1"/>
</dbReference>
<evidence type="ECO:0000313" key="14">
    <source>
        <dbReference type="Proteomes" id="UP000186102"/>
    </source>
</evidence>
<keyword evidence="7 11" id="KW-0808">Transferase</keyword>
<evidence type="ECO:0000256" key="4">
    <source>
        <dbReference type="ARBA" id="ARBA00011738"/>
    </source>
</evidence>
<dbReference type="Gene3D" id="3.90.1150.10">
    <property type="entry name" value="Aspartate Aminotransferase, domain 1"/>
    <property type="match status" value="1"/>
</dbReference>
<dbReference type="UniPathway" id="UPA00031">
    <property type="reaction ID" value="UER00012"/>
</dbReference>
<dbReference type="EC" id="2.6.1.9" evidence="11"/>
<accession>A0A1Q8QJ05</accession>
<dbReference type="Proteomes" id="UP000186102">
    <property type="component" value="Unassembled WGS sequence"/>
</dbReference>
<evidence type="ECO:0000256" key="6">
    <source>
        <dbReference type="ARBA" id="ARBA00022605"/>
    </source>
</evidence>
<comment type="pathway">
    <text evidence="2 11">Amino-acid biosynthesis; L-histidine biosynthesis; L-histidine from 5-phospho-alpha-D-ribose 1-diphosphate: step 7/9.</text>
</comment>
<dbReference type="GO" id="GO:0000105">
    <property type="term" value="P:L-histidine biosynthetic process"/>
    <property type="evidence" value="ECO:0007669"/>
    <property type="project" value="UniProtKB-UniRule"/>
</dbReference>
<dbReference type="NCBIfam" id="TIGR01141">
    <property type="entry name" value="hisC"/>
    <property type="match status" value="1"/>
</dbReference>
<comment type="catalytic activity">
    <reaction evidence="10 11">
        <text>L-histidinol phosphate + 2-oxoglutarate = 3-(imidazol-4-yl)-2-oxopropyl phosphate + L-glutamate</text>
        <dbReference type="Rhea" id="RHEA:23744"/>
        <dbReference type="ChEBI" id="CHEBI:16810"/>
        <dbReference type="ChEBI" id="CHEBI:29985"/>
        <dbReference type="ChEBI" id="CHEBI:57766"/>
        <dbReference type="ChEBI" id="CHEBI:57980"/>
        <dbReference type="EC" id="2.6.1.9"/>
    </reaction>
</comment>
<proteinExistence type="inferred from homology"/>
<dbReference type="InterPro" id="IPR050106">
    <property type="entry name" value="HistidinolP_aminotransfase"/>
</dbReference>
<evidence type="ECO:0000256" key="10">
    <source>
        <dbReference type="ARBA" id="ARBA00047481"/>
    </source>
</evidence>
<dbReference type="EMBL" id="MLBF01000059">
    <property type="protein sequence ID" value="OLN27320.1"/>
    <property type="molecule type" value="Genomic_DNA"/>
</dbReference>
<dbReference type="InterPro" id="IPR005861">
    <property type="entry name" value="HisP_aminotrans"/>
</dbReference>
<dbReference type="GO" id="GO:0004400">
    <property type="term" value="F:histidinol-phosphate transaminase activity"/>
    <property type="evidence" value="ECO:0007669"/>
    <property type="project" value="UniProtKB-UniRule"/>
</dbReference>
<dbReference type="Pfam" id="PF00155">
    <property type="entry name" value="Aminotran_1_2"/>
    <property type="match status" value="1"/>
</dbReference>